<dbReference type="RefSeq" id="WP_281011054.1">
    <property type="nucleotide sequence ID" value="NZ_QYBC01000067.1"/>
</dbReference>
<dbReference type="EMBL" id="QYBC01000067">
    <property type="protein sequence ID" value="RYB01281.1"/>
    <property type="molecule type" value="Genomic_DNA"/>
</dbReference>
<gene>
    <name evidence="2" type="ORF">D3272_26965</name>
</gene>
<protein>
    <submittedName>
        <fullName evidence="2">Flagellin</fullName>
    </submittedName>
</protein>
<evidence type="ECO:0000313" key="3">
    <source>
        <dbReference type="Proteomes" id="UP000289411"/>
    </source>
</evidence>
<keyword evidence="3" id="KW-1185">Reference proteome</keyword>
<keyword evidence="2" id="KW-0966">Cell projection</keyword>
<sequence>SAGASGSVSTTVGTTTTTSYTGNYASDSILGFNISSLASGSTDLVKLGTALDNAISSVTTGAATLGQYTTTVNNQISFTTSISDAITSGVGSLVDADMNVASTRLQALQTQQQLGIQALSMANQNSQLILKLFNG</sequence>
<accession>A0A4Q2R5V3</accession>
<keyword evidence="2" id="KW-0282">Flagellum</keyword>
<organism evidence="2 3">
    <name type="scientific">Lichenibacterium ramalinae</name>
    <dbReference type="NCBI Taxonomy" id="2316527"/>
    <lineage>
        <taxon>Bacteria</taxon>
        <taxon>Pseudomonadati</taxon>
        <taxon>Pseudomonadota</taxon>
        <taxon>Alphaproteobacteria</taxon>
        <taxon>Hyphomicrobiales</taxon>
        <taxon>Lichenihabitantaceae</taxon>
        <taxon>Lichenibacterium</taxon>
    </lineage>
</organism>
<dbReference type="Proteomes" id="UP000289411">
    <property type="component" value="Unassembled WGS sequence"/>
</dbReference>
<proteinExistence type="predicted"/>
<dbReference type="Gene3D" id="1.20.1330.10">
    <property type="entry name" value="f41 fragment of flagellin, N-terminal domain"/>
    <property type="match status" value="1"/>
</dbReference>
<dbReference type="AlphaFoldDB" id="A0A4Q2R5V3"/>
<dbReference type="InterPro" id="IPR046358">
    <property type="entry name" value="Flagellin_C"/>
</dbReference>
<comment type="caution">
    <text evidence="2">The sequence shown here is derived from an EMBL/GenBank/DDBJ whole genome shotgun (WGS) entry which is preliminary data.</text>
</comment>
<evidence type="ECO:0000259" key="1">
    <source>
        <dbReference type="Pfam" id="PF00700"/>
    </source>
</evidence>
<keyword evidence="2" id="KW-0969">Cilium</keyword>
<dbReference type="Pfam" id="PF00700">
    <property type="entry name" value="Flagellin_C"/>
    <property type="match status" value="1"/>
</dbReference>
<name>A0A4Q2R5V3_9HYPH</name>
<dbReference type="SUPFAM" id="SSF64518">
    <property type="entry name" value="Phase 1 flagellin"/>
    <property type="match status" value="1"/>
</dbReference>
<reference evidence="2 3" key="1">
    <citation type="submission" date="2018-09" db="EMBL/GenBank/DDBJ databases">
        <authorList>
            <person name="Grouzdev D.S."/>
            <person name="Krutkina M.S."/>
        </authorList>
    </citation>
    <scope>NUCLEOTIDE SEQUENCE [LARGE SCALE GENOMIC DNA]</scope>
    <source>
        <strain evidence="2 3">RmlP001</strain>
    </source>
</reference>
<evidence type="ECO:0000313" key="2">
    <source>
        <dbReference type="EMBL" id="RYB01281.1"/>
    </source>
</evidence>
<feature type="non-terminal residue" evidence="2">
    <location>
        <position position="1"/>
    </location>
</feature>
<reference evidence="2 3" key="2">
    <citation type="submission" date="2019-02" db="EMBL/GenBank/DDBJ databases">
        <title>'Lichenibacterium ramalinii' gen. nov. sp. nov., 'Lichenibacterium minor' gen. nov. sp. nov.</title>
        <authorList>
            <person name="Pankratov T."/>
        </authorList>
    </citation>
    <scope>NUCLEOTIDE SEQUENCE [LARGE SCALE GENOMIC DNA]</scope>
    <source>
        <strain evidence="2 3">RmlP001</strain>
    </source>
</reference>
<feature type="domain" description="Flagellin C-terminal" evidence="1">
    <location>
        <begin position="50"/>
        <end position="133"/>
    </location>
</feature>